<dbReference type="GO" id="GO:0007030">
    <property type="term" value="P:Golgi organization"/>
    <property type="evidence" value="ECO:0007669"/>
    <property type="project" value="InterPro"/>
</dbReference>
<feature type="domain" description="COG complex component COG2 C-terminal" evidence="11">
    <location>
        <begin position="736"/>
        <end position="1168"/>
    </location>
</feature>
<feature type="compositionally biased region" description="Basic and acidic residues" evidence="9">
    <location>
        <begin position="1146"/>
        <end position="1158"/>
    </location>
</feature>
<feature type="compositionally biased region" description="Polar residues" evidence="9">
    <location>
        <begin position="870"/>
        <end position="884"/>
    </location>
</feature>
<feature type="compositionally biased region" description="Polar residues" evidence="9">
    <location>
        <begin position="344"/>
        <end position="356"/>
    </location>
</feature>
<evidence type="ECO:0000259" key="11">
    <source>
        <dbReference type="Pfam" id="PF12022"/>
    </source>
</evidence>
<feature type="region of interest" description="Disordered" evidence="9">
    <location>
        <begin position="1"/>
        <end position="49"/>
    </location>
</feature>
<feature type="compositionally biased region" description="Gly residues" evidence="9">
    <location>
        <begin position="1016"/>
        <end position="1025"/>
    </location>
</feature>
<dbReference type="GO" id="GO:0015031">
    <property type="term" value="P:protein transport"/>
    <property type="evidence" value="ECO:0007669"/>
    <property type="project" value="UniProtKB-KW"/>
</dbReference>
<feature type="compositionally biased region" description="Polar residues" evidence="9">
    <location>
        <begin position="293"/>
        <end position="303"/>
    </location>
</feature>
<comment type="subcellular location">
    <subcellularLocation>
        <location evidence="1">Golgi apparatus membrane</location>
        <topology evidence="1">Peripheral membrane protein</topology>
    </subcellularLocation>
</comment>
<dbReference type="InterPro" id="IPR024602">
    <property type="entry name" value="COG_su2_N"/>
</dbReference>
<keyword evidence="4" id="KW-0813">Transport</keyword>
<dbReference type="GO" id="GO:0006891">
    <property type="term" value="P:intra-Golgi vesicle-mediated transport"/>
    <property type="evidence" value="ECO:0007669"/>
    <property type="project" value="TreeGrafter"/>
</dbReference>
<feature type="compositionally biased region" description="Basic residues" evidence="9">
    <location>
        <begin position="327"/>
        <end position="339"/>
    </location>
</feature>
<protein>
    <recommendedName>
        <fullName evidence="3">Conserved oligomeric Golgi complex subunit 2</fullName>
    </recommendedName>
    <alternativeName>
        <fullName evidence="8">Component of oligomeric Golgi complex 2</fullName>
    </alternativeName>
</protein>
<dbReference type="GO" id="GO:0000139">
    <property type="term" value="C:Golgi membrane"/>
    <property type="evidence" value="ECO:0007669"/>
    <property type="project" value="UniProtKB-SubCell"/>
</dbReference>
<dbReference type="PANTHER" id="PTHR12961">
    <property type="entry name" value="CONSERVED OLIGOMERIC GOLGI COMPLEX COMPONENT 2"/>
    <property type="match status" value="1"/>
</dbReference>
<evidence type="ECO:0000256" key="4">
    <source>
        <dbReference type="ARBA" id="ARBA00022448"/>
    </source>
</evidence>
<keyword evidence="5" id="KW-0653">Protein transport</keyword>
<name>A0A5C3ETU9_9BASI</name>
<dbReference type="InterPro" id="IPR009316">
    <property type="entry name" value="COG2"/>
</dbReference>
<evidence type="ECO:0000313" key="12">
    <source>
        <dbReference type="EMBL" id="SPO35783.1"/>
    </source>
</evidence>
<keyword evidence="7" id="KW-0472">Membrane</keyword>
<dbReference type="GO" id="GO:0017119">
    <property type="term" value="C:Golgi transport complex"/>
    <property type="evidence" value="ECO:0007669"/>
    <property type="project" value="TreeGrafter"/>
</dbReference>
<evidence type="ECO:0000256" key="8">
    <source>
        <dbReference type="ARBA" id="ARBA00031344"/>
    </source>
</evidence>
<feature type="region of interest" description="Disordered" evidence="9">
    <location>
        <begin position="1006"/>
        <end position="1029"/>
    </location>
</feature>
<feature type="region of interest" description="Disordered" evidence="9">
    <location>
        <begin position="1137"/>
        <end position="1158"/>
    </location>
</feature>
<evidence type="ECO:0000256" key="2">
    <source>
        <dbReference type="ARBA" id="ARBA00007603"/>
    </source>
</evidence>
<feature type="compositionally biased region" description="Acidic residues" evidence="9">
    <location>
        <begin position="263"/>
        <end position="276"/>
    </location>
</feature>
<dbReference type="AlphaFoldDB" id="A0A5C3ETU9"/>
<accession>A0A5C3ETU9</accession>
<evidence type="ECO:0000256" key="6">
    <source>
        <dbReference type="ARBA" id="ARBA00023034"/>
    </source>
</evidence>
<organism evidence="12 13">
    <name type="scientific">Pseudozyma flocculosa</name>
    <dbReference type="NCBI Taxonomy" id="84751"/>
    <lineage>
        <taxon>Eukaryota</taxon>
        <taxon>Fungi</taxon>
        <taxon>Dikarya</taxon>
        <taxon>Basidiomycota</taxon>
        <taxon>Ustilaginomycotina</taxon>
        <taxon>Ustilaginomycetes</taxon>
        <taxon>Ustilaginales</taxon>
        <taxon>Ustilaginaceae</taxon>
        <taxon>Pseudozyma</taxon>
    </lineage>
</organism>
<reference evidence="12 13" key="1">
    <citation type="submission" date="2018-03" db="EMBL/GenBank/DDBJ databases">
        <authorList>
            <person name="Guldener U."/>
        </authorList>
    </citation>
    <scope>NUCLEOTIDE SEQUENCE [LARGE SCALE GENOMIC DNA]</scope>
    <source>
        <strain evidence="12 13">DAOM196992</strain>
    </source>
</reference>
<dbReference type="Pfam" id="PF06148">
    <property type="entry name" value="COG2_N"/>
    <property type="match status" value="1"/>
</dbReference>
<gene>
    <name evidence="12" type="ORF">PSFLO_01254</name>
</gene>
<feature type="region of interest" description="Disordered" evidence="9">
    <location>
        <begin position="208"/>
        <end position="388"/>
    </location>
</feature>
<comment type="similarity">
    <text evidence="2">Belongs to the COG2 family.</text>
</comment>
<keyword evidence="13" id="KW-1185">Reference proteome</keyword>
<dbReference type="PANTHER" id="PTHR12961:SF0">
    <property type="entry name" value="CONSERVED OLIGOMERIC GOLGI COMPLEX SUBUNIT 2"/>
    <property type="match status" value="1"/>
</dbReference>
<evidence type="ECO:0000256" key="3">
    <source>
        <dbReference type="ARBA" id="ARBA00020977"/>
    </source>
</evidence>
<feature type="domain" description="Conserved oligomeric Golgi complex subunit 2 N-terminal" evidence="10">
    <location>
        <begin position="65"/>
        <end position="128"/>
    </location>
</feature>
<evidence type="ECO:0000256" key="1">
    <source>
        <dbReference type="ARBA" id="ARBA00004395"/>
    </source>
</evidence>
<proteinExistence type="inferred from homology"/>
<dbReference type="OrthoDB" id="332281at2759"/>
<dbReference type="EMBL" id="OOIP01000003">
    <property type="protein sequence ID" value="SPO35783.1"/>
    <property type="molecule type" value="Genomic_DNA"/>
</dbReference>
<dbReference type="Pfam" id="PF12022">
    <property type="entry name" value="COG2_C"/>
    <property type="match status" value="1"/>
</dbReference>
<evidence type="ECO:0000256" key="9">
    <source>
        <dbReference type="SAM" id="MobiDB-lite"/>
    </source>
</evidence>
<keyword evidence="6" id="KW-0333">Golgi apparatus</keyword>
<evidence type="ECO:0000256" key="7">
    <source>
        <dbReference type="ARBA" id="ARBA00023136"/>
    </source>
</evidence>
<dbReference type="InterPro" id="IPR024603">
    <property type="entry name" value="COG_complex_COG2_C"/>
</dbReference>
<evidence type="ECO:0000259" key="10">
    <source>
        <dbReference type="Pfam" id="PF06148"/>
    </source>
</evidence>
<evidence type="ECO:0000256" key="5">
    <source>
        <dbReference type="ARBA" id="ARBA00022927"/>
    </source>
</evidence>
<evidence type="ECO:0000313" key="13">
    <source>
        <dbReference type="Proteomes" id="UP000323386"/>
    </source>
</evidence>
<feature type="region of interest" description="Disordered" evidence="9">
    <location>
        <begin position="559"/>
        <end position="582"/>
    </location>
</feature>
<feature type="region of interest" description="Disordered" evidence="9">
    <location>
        <begin position="842"/>
        <end position="902"/>
    </location>
</feature>
<sequence>MASTAPSKGARSQPGGHDHDDDDDNTAATPAADPFLHQADPETTPAFPTLEPLSHHLPLLSPTQAPDFNVDDFLVSRTKASDLSYILSDLRSYSHSLKHELVEIINHDYKDFVSLGSGLKAESHRIDRLGWFTSPTSNHPAGRGAMAPVRHALVESRDTLQSVEDDIRLCMKKREHVGHRKARLELMLQLHHSVARLEELLLIPASAGSARRKSSFGPRSGHASGSGDFDLSGSALAIGESMPGADDSGDEQGSDSSYGFSSDYDDDEDAGVDTDAEGATANANMPDGHPSVKSPSTSPQTVLLLQPNGGPSVHDQMTKSPSPTHRTERRRRKSRRTKARTASFGSLGNAQLSPNNGFLALDSRDRRRARQRLDAGTGGPSGSTTSLLGLPQRVARTSAEYSRLRFLSRRVHAEGLTGFFDALQDRMDHVRATLRQDLRALLRALLSPSSLLVGGGADSTPAHVELESWSQVALPNSGADDEPSEACTEQYWAERLQEQRGWLEMVLSTLMSLGAPAAHTTDLDTEPVGRQGKEAEEAVREILVQPWASAAITAAALSRPDESTIGSGADGGPPPGKSGSAAGIGAVAAQSRLENVLLTANDLPIKDDSGLLRLYNSVLTFAVTQAWQICDAAESISTQAGTAAAPAAHGDTTATATATAKSTTCDIFVNVLWDEVATRLMHDDVASSIFFVGRPDDFYRNYSTSSAFLERFASLAPSARARSSLLRHPLWSTFRKRWQLPVYFQMRFREIVSRLEDGLTDGSRGAAGSDGEDASSPPLMQATVSTLAALRAPWSDGVHLHELAAREWRVTLQILSRYKTWIESAIPDDLVTSALASGTTAGAATRRVDDLRGHSRAGSDGSRGSMDGLRTSSTSADISRSATPTPGGAAPRSSGEHARDASTDDATLHHLTCIAVDLSHLCEAVQSIFDGEVRPRLFHGIDVDGRSEAERAGDEELVSLLRSTLDEALSYRASLIDQIGRAVTSLLRTRCCDPLRLVRSVSSTQYRTAPASSTGPGTGGGGGGAKVEPSPFVEQMLRPLHVYFGLSPPQPKASSSDSGGKAAAAAAAAAVHLPPHLKRDWVSHVLSDLCGRYATSLQTMHKNHESLRRLKRGAASTGAGSAGGGIASFASSLFSSSSSSRGGASGREEGGEVDQVGERMKRQMVADVAALKVGIERMQVLGVAVDWVGVGGERLQRVAEGRWDE</sequence>
<dbReference type="Proteomes" id="UP000323386">
    <property type="component" value="Unassembled WGS sequence"/>
</dbReference>